<evidence type="ECO:0000313" key="1">
    <source>
        <dbReference type="EMBL" id="KAI2656569.1"/>
    </source>
</evidence>
<evidence type="ECO:0000313" key="2">
    <source>
        <dbReference type="Proteomes" id="UP000830375"/>
    </source>
</evidence>
<dbReference type="InterPro" id="IPR053134">
    <property type="entry name" value="RNA-dir_DNA_polymerase"/>
</dbReference>
<protein>
    <submittedName>
        <fullName evidence="1">Transposon Ty3-I Gag-Pol polyprotein</fullName>
    </submittedName>
</protein>
<dbReference type="Proteomes" id="UP000830375">
    <property type="component" value="Unassembled WGS sequence"/>
</dbReference>
<dbReference type="EMBL" id="JACTAM010000015">
    <property type="protein sequence ID" value="KAI2656569.1"/>
    <property type="molecule type" value="Genomic_DNA"/>
</dbReference>
<name>A0ABQ8M0Z6_LABRO</name>
<dbReference type="Gene3D" id="3.30.70.270">
    <property type="match status" value="1"/>
</dbReference>
<comment type="caution">
    <text evidence="1">The sequence shown here is derived from an EMBL/GenBank/DDBJ whole genome shotgun (WGS) entry which is preliminary data.</text>
</comment>
<sequence length="190" mass="21778">MQPGHSHGETVSVQSQSVFSSTDFGSSSPSDICDALQKLGLSALDIESSEVTQYWKDQLLQLIQRRQDVFFKHKLDCAQYQKLRKVLSEMEEQEIIRKSCREWVSPLVLVWMKSGDLYVCIDYRWLNTRTIKDTHPLPHQADCLPAFDRSTIFSAMDLTSGFYNIAMAEEDKKLTAFTTLMGLHEFKCSP</sequence>
<dbReference type="PANTHER" id="PTHR24559:SF440">
    <property type="entry name" value="RIBONUCLEASE H"/>
    <property type="match status" value="1"/>
</dbReference>
<reference evidence="1 2" key="1">
    <citation type="submission" date="2022-01" db="EMBL/GenBank/DDBJ databases">
        <title>A high-quality chromosome-level genome assembly of rohu carp, Labeo rohita.</title>
        <authorList>
            <person name="Arick M.A. II"/>
            <person name="Hsu C.-Y."/>
            <person name="Magbanua Z."/>
            <person name="Pechanova O."/>
            <person name="Grover C."/>
            <person name="Miller E."/>
            <person name="Thrash A."/>
            <person name="Ezzel L."/>
            <person name="Alam S."/>
            <person name="Benzie J."/>
            <person name="Hamilton M."/>
            <person name="Karsi A."/>
            <person name="Lawrence M.L."/>
            <person name="Peterson D.G."/>
        </authorList>
    </citation>
    <scope>NUCLEOTIDE SEQUENCE [LARGE SCALE GENOMIC DNA]</scope>
    <source>
        <strain evidence="2">BAU-BD-2019</strain>
        <tissue evidence="1">Blood</tissue>
    </source>
</reference>
<dbReference type="InterPro" id="IPR043128">
    <property type="entry name" value="Rev_trsase/Diguanyl_cyclase"/>
</dbReference>
<proteinExistence type="predicted"/>
<dbReference type="InterPro" id="IPR043502">
    <property type="entry name" value="DNA/RNA_pol_sf"/>
</dbReference>
<accession>A0ABQ8M0Z6</accession>
<dbReference type="SUPFAM" id="SSF56672">
    <property type="entry name" value="DNA/RNA polymerases"/>
    <property type="match status" value="1"/>
</dbReference>
<dbReference type="CDD" id="cd01647">
    <property type="entry name" value="RT_LTR"/>
    <property type="match status" value="1"/>
</dbReference>
<dbReference type="PANTHER" id="PTHR24559">
    <property type="entry name" value="TRANSPOSON TY3-I GAG-POL POLYPROTEIN"/>
    <property type="match status" value="1"/>
</dbReference>
<dbReference type="Gene3D" id="3.10.10.10">
    <property type="entry name" value="HIV Type 1 Reverse Transcriptase, subunit A, domain 1"/>
    <property type="match status" value="1"/>
</dbReference>
<keyword evidence="2" id="KW-1185">Reference proteome</keyword>
<organism evidence="1 2">
    <name type="scientific">Labeo rohita</name>
    <name type="common">Indian major carp</name>
    <name type="synonym">Cyprinus rohita</name>
    <dbReference type="NCBI Taxonomy" id="84645"/>
    <lineage>
        <taxon>Eukaryota</taxon>
        <taxon>Metazoa</taxon>
        <taxon>Chordata</taxon>
        <taxon>Craniata</taxon>
        <taxon>Vertebrata</taxon>
        <taxon>Euteleostomi</taxon>
        <taxon>Actinopterygii</taxon>
        <taxon>Neopterygii</taxon>
        <taxon>Teleostei</taxon>
        <taxon>Ostariophysi</taxon>
        <taxon>Cypriniformes</taxon>
        <taxon>Cyprinidae</taxon>
        <taxon>Labeoninae</taxon>
        <taxon>Labeonini</taxon>
        <taxon>Labeo</taxon>
    </lineage>
</organism>
<gene>
    <name evidence="1" type="ORF">H4Q32_029771</name>
</gene>